<accession>A0A937FIU8</accession>
<protein>
    <submittedName>
        <fullName evidence="1">Uncharacterized protein</fullName>
    </submittedName>
</protein>
<evidence type="ECO:0000313" key="1">
    <source>
        <dbReference type="EMBL" id="MBL4932446.1"/>
    </source>
</evidence>
<organism evidence="1 2">
    <name type="scientific">Clostridium paridis</name>
    <dbReference type="NCBI Taxonomy" id="2803863"/>
    <lineage>
        <taxon>Bacteria</taxon>
        <taxon>Bacillati</taxon>
        <taxon>Bacillota</taxon>
        <taxon>Clostridia</taxon>
        <taxon>Eubacteriales</taxon>
        <taxon>Clostridiaceae</taxon>
        <taxon>Clostridium</taxon>
    </lineage>
</organism>
<dbReference type="RefSeq" id="WP_202767802.1">
    <property type="nucleotide sequence ID" value="NZ_JAESWA010000022.1"/>
</dbReference>
<reference evidence="1" key="1">
    <citation type="submission" date="2021-01" db="EMBL/GenBank/DDBJ databases">
        <title>Genome public.</title>
        <authorList>
            <person name="Liu C."/>
            <person name="Sun Q."/>
        </authorList>
    </citation>
    <scope>NUCLEOTIDE SEQUENCE</scope>
    <source>
        <strain evidence="1">YIM B02565</strain>
    </source>
</reference>
<comment type="caution">
    <text evidence="1">The sequence shown here is derived from an EMBL/GenBank/DDBJ whole genome shotgun (WGS) entry which is preliminary data.</text>
</comment>
<dbReference type="AlphaFoldDB" id="A0A937FIU8"/>
<sequence length="143" mass="16193">MNESNKDKDLTFRVFHDTLNLSSFPNGFESGVTSQSLIKSSKLKGDLNNNLFLSTQSQNVINPPDPLTLIRTIDEDEDDSLFIEEIKAANDVLNKIEQNNPGLISSLRAYNIPKSTYKMIVKRIIALSLKYNENNKVMPFENL</sequence>
<proteinExistence type="predicted"/>
<dbReference type="EMBL" id="JAESWA010000022">
    <property type="protein sequence ID" value="MBL4932446.1"/>
    <property type="molecule type" value="Genomic_DNA"/>
</dbReference>
<evidence type="ECO:0000313" key="2">
    <source>
        <dbReference type="Proteomes" id="UP000623681"/>
    </source>
</evidence>
<gene>
    <name evidence="1" type="ORF">JK634_11555</name>
</gene>
<name>A0A937FIU8_9CLOT</name>
<keyword evidence="2" id="KW-1185">Reference proteome</keyword>
<dbReference type="Proteomes" id="UP000623681">
    <property type="component" value="Unassembled WGS sequence"/>
</dbReference>